<proteinExistence type="predicted"/>
<dbReference type="Proteomes" id="UP000601435">
    <property type="component" value="Unassembled WGS sequence"/>
</dbReference>
<gene>
    <name evidence="1" type="ORF">SNEC2469_LOCUS29240</name>
</gene>
<dbReference type="AlphaFoldDB" id="A0A813AXW9"/>
<reference evidence="1" key="1">
    <citation type="submission" date="2021-02" db="EMBL/GenBank/DDBJ databases">
        <authorList>
            <person name="Dougan E. K."/>
            <person name="Rhodes N."/>
            <person name="Thang M."/>
            <person name="Chan C."/>
        </authorList>
    </citation>
    <scope>NUCLEOTIDE SEQUENCE</scope>
</reference>
<organism evidence="1 2">
    <name type="scientific">Symbiodinium necroappetens</name>
    <dbReference type="NCBI Taxonomy" id="1628268"/>
    <lineage>
        <taxon>Eukaryota</taxon>
        <taxon>Sar</taxon>
        <taxon>Alveolata</taxon>
        <taxon>Dinophyceae</taxon>
        <taxon>Suessiales</taxon>
        <taxon>Symbiodiniaceae</taxon>
        <taxon>Symbiodinium</taxon>
    </lineage>
</organism>
<evidence type="ECO:0000313" key="1">
    <source>
        <dbReference type="EMBL" id="CAE7885144.1"/>
    </source>
</evidence>
<comment type="caution">
    <text evidence="1">The sequence shown here is derived from an EMBL/GenBank/DDBJ whole genome shotgun (WGS) entry which is preliminary data.</text>
</comment>
<dbReference type="EMBL" id="CAJNJA010065311">
    <property type="protein sequence ID" value="CAE7885144.1"/>
    <property type="molecule type" value="Genomic_DNA"/>
</dbReference>
<protein>
    <submittedName>
        <fullName evidence="1">Uncharacterized protein</fullName>
    </submittedName>
</protein>
<name>A0A813AXW9_9DINO</name>
<keyword evidence="2" id="KW-1185">Reference proteome</keyword>
<accession>A0A813AXW9</accession>
<sequence length="64" mass="7020">MQTQFSLRQPGRGRLSGPHTAAELAQPVAAAVCAVGHVLCQNLTRKPRRIYPCLKNGRPGWQIL</sequence>
<evidence type="ECO:0000313" key="2">
    <source>
        <dbReference type="Proteomes" id="UP000601435"/>
    </source>
</evidence>